<proteinExistence type="predicted"/>
<evidence type="ECO:0000313" key="2">
    <source>
        <dbReference type="EMBL" id="GMH50133.1"/>
    </source>
</evidence>
<evidence type="ECO:0000313" key="3">
    <source>
        <dbReference type="Proteomes" id="UP001162640"/>
    </source>
</evidence>
<dbReference type="AlphaFoldDB" id="A0A9W7DP33"/>
<comment type="caution">
    <text evidence="2">The sequence shown here is derived from an EMBL/GenBank/DDBJ whole genome shotgun (WGS) entry which is preliminary data.</text>
</comment>
<feature type="chain" id="PRO_5040839845" evidence="1">
    <location>
        <begin position="17"/>
        <end position="264"/>
    </location>
</feature>
<feature type="signal peptide" evidence="1">
    <location>
        <begin position="1"/>
        <end position="16"/>
    </location>
</feature>
<name>A0A9W7DP33_9STRA</name>
<sequence>MLRNVLLILSAACIDSHYIWQTISDDLSSTSLTFSEHAGSPGAHFFLSSLKDKLSIAQATADGSTIVPFLEKRDGATNGEFLATLPSSVNPPYALETACPYGIFTEAGPTALLQYYTSSPQITTPNDWFEIQDLLKNTFEVTLRDPYMSMTTKDVSSSVGLKEGLFEDECPSGENSVDGMACVVAVVRFNGELHSSAVNVTTFDENGETISTTECESVCVMKVPMSGAVFAAAQYKEMTPGTFDGTDYEYVDHWATTYTVVKRD</sequence>
<gene>
    <name evidence="2" type="ORF">TL16_g00700</name>
</gene>
<accession>A0A9W7DP33</accession>
<reference evidence="3" key="1">
    <citation type="journal article" date="2023" name="Commun. Biol.">
        <title>Genome analysis of Parmales, the sister group of diatoms, reveals the evolutionary specialization of diatoms from phago-mixotrophs to photoautotrophs.</title>
        <authorList>
            <person name="Ban H."/>
            <person name="Sato S."/>
            <person name="Yoshikawa S."/>
            <person name="Yamada K."/>
            <person name="Nakamura Y."/>
            <person name="Ichinomiya M."/>
            <person name="Sato N."/>
            <person name="Blanc-Mathieu R."/>
            <person name="Endo H."/>
            <person name="Kuwata A."/>
            <person name="Ogata H."/>
        </authorList>
    </citation>
    <scope>NUCLEOTIDE SEQUENCE [LARGE SCALE GENOMIC DNA]</scope>
</reference>
<protein>
    <submittedName>
        <fullName evidence="2">Uncharacterized protein</fullName>
    </submittedName>
</protein>
<organism evidence="2 3">
    <name type="scientific">Triparma laevis f. inornata</name>
    <dbReference type="NCBI Taxonomy" id="1714386"/>
    <lineage>
        <taxon>Eukaryota</taxon>
        <taxon>Sar</taxon>
        <taxon>Stramenopiles</taxon>
        <taxon>Ochrophyta</taxon>
        <taxon>Bolidophyceae</taxon>
        <taxon>Parmales</taxon>
        <taxon>Triparmaceae</taxon>
        <taxon>Triparma</taxon>
    </lineage>
</organism>
<evidence type="ECO:0000256" key="1">
    <source>
        <dbReference type="SAM" id="SignalP"/>
    </source>
</evidence>
<dbReference type="Proteomes" id="UP001162640">
    <property type="component" value="Unassembled WGS sequence"/>
</dbReference>
<dbReference type="EMBL" id="BLQM01000013">
    <property type="protein sequence ID" value="GMH50133.1"/>
    <property type="molecule type" value="Genomic_DNA"/>
</dbReference>
<keyword evidence="1" id="KW-0732">Signal</keyword>